<organism evidence="14 15">
    <name type="scientific">Desulfobulbus propionicus (strain ATCC 33891 / DSM 2032 / VKM B-1956 / 1pr3)</name>
    <dbReference type="NCBI Taxonomy" id="577650"/>
    <lineage>
        <taxon>Bacteria</taxon>
        <taxon>Pseudomonadati</taxon>
        <taxon>Thermodesulfobacteriota</taxon>
        <taxon>Desulfobulbia</taxon>
        <taxon>Desulfobulbales</taxon>
        <taxon>Desulfobulbaceae</taxon>
        <taxon>Desulfobulbus</taxon>
    </lineage>
</organism>
<accession>A0A7U3YP26</accession>
<dbReference type="PANTHER" id="PTHR30307:SF0">
    <property type="entry name" value="S-ADENOSYLMETHIONINE:TRNA RIBOSYLTRANSFERASE-ISOMERASE"/>
    <property type="match status" value="1"/>
</dbReference>
<dbReference type="FunFam" id="3.40.1780.10:FF:000001">
    <property type="entry name" value="S-adenosylmethionine:tRNA ribosyltransferase-isomerase"/>
    <property type="match status" value="1"/>
</dbReference>
<evidence type="ECO:0000256" key="6">
    <source>
        <dbReference type="ARBA" id="ARBA00022691"/>
    </source>
</evidence>
<dbReference type="HAMAP" id="MF_00113">
    <property type="entry name" value="QueA"/>
    <property type="match status" value="1"/>
</dbReference>
<evidence type="ECO:0000256" key="9">
    <source>
        <dbReference type="ARBA" id="ARBA00061210"/>
    </source>
</evidence>
<comment type="pathway">
    <text evidence="2 13">tRNA modification; tRNA-queuosine biosynthesis.</text>
</comment>
<keyword evidence="5 13" id="KW-0808">Transferase</keyword>
<dbReference type="Gene3D" id="3.40.1780.10">
    <property type="entry name" value="QueA-like"/>
    <property type="match status" value="1"/>
</dbReference>
<evidence type="ECO:0000256" key="1">
    <source>
        <dbReference type="ARBA" id="ARBA00004496"/>
    </source>
</evidence>
<protein>
    <recommendedName>
        <fullName evidence="11 13">S-adenosylmethionine:tRNA ribosyltransferase-isomerase</fullName>
        <ecNumber evidence="10 13">2.4.99.17</ecNumber>
    </recommendedName>
    <alternativeName>
        <fullName evidence="12 13">Queuosine biosynthesis protein QueA</fullName>
    </alternativeName>
</protein>
<comment type="function">
    <text evidence="13">Transfers and isomerizes the ribose moiety from AdoMet to the 7-aminomethyl group of 7-deazaguanine (preQ1-tRNA) to give epoxyqueuosine (oQ-tRNA).</text>
</comment>
<evidence type="ECO:0000256" key="11">
    <source>
        <dbReference type="ARBA" id="ARBA00069325"/>
    </source>
</evidence>
<name>A0A7U3YP26_DESPD</name>
<comment type="catalytic activity">
    <reaction evidence="8 13">
        <text>7-aminomethyl-7-carbaguanosine(34) in tRNA + S-adenosyl-L-methionine = epoxyqueuosine(34) in tRNA + adenine + L-methionine + 2 H(+)</text>
        <dbReference type="Rhea" id="RHEA:32155"/>
        <dbReference type="Rhea" id="RHEA-COMP:10342"/>
        <dbReference type="Rhea" id="RHEA-COMP:18582"/>
        <dbReference type="ChEBI" id="CHEBI:15378"/>
        <dbReference type="ChEBI" id="CHEBI:16708"/>
        <dbReference type="ChEBI" id="CHEBI:57844"/>
        <dbReference type="ChEBI" id="CHEBI:59789"/>
        <dbReference type="ChEBI" id="CHEBI:82833"/>
        <dbReference type="ChEBI" id="CHEBI:194443"/>
        <dbReference type="EC" id="2.4.99.17"/>
    </reaction>
</comment>
<dbReference type="InterPro" id="IPR042118">
    <property type="entry name" value="QueA_dom1"/>
</dbReference>
<dbReference type="Gene3D" id="2.40.10.240">
    <property type="entry name" value="QueA-like"/>
    <property type="match status" value="1"/>
</dbReference>
<dbReference type="NCBIfam" id="TIGR00113">
    <property type="entry name" value="queA"/>
    <property type="match status" value="1"/>
</dbReference>
<dbReference type="AlphaFoldDB" id="A0A7U3YP26"/>
<sequence>MIDFHHRLDAYDYDLPPERIAQFPEPQRDHSRLLVLDTNVPELVHRRFADIVDHLRPSDLLVINSTKVFPARLLGRKETGGKVELFLLNFPHSPTTTDPTSSWHEATATALLKSSKRPKVGGSLLFDEQFHARVDALLGDGKAEVTLRYRPAPGQSLQDLLERHGQMPLPPYIDRPNGNVEEDLHRYQTRYASQVGSVAAPTAGLHFSDALLAQIRAKRVDIAPLVLHVGYGTFAPVRSEDIREHRIHREWVEIPAATAAKVNQTKAAGGRIWAVGTTTVRSLEFAADQHGQVQPGASECDLFIYPGFQFRVIDNLITNFHLPKSSLLFLVSALAGRQRILAAYKEAIASSYRFFSYGDAMAIVTKP</sequence>
<dbReference type="PANTHER" id="PTHR30307">
    <property type="entry name" value="S-ADENOSYLMETHIONINE:TRNA RIBOSYLTRANSFERASE-ISOMERASE"/>
    <property type="match status" value="1"/>
</dbReference>
<evidence type="ECO:0000313" key="15">
    <source>
        <dbReference type="Proteomes" id="UP000006365"/>
    </source>
</evidence>
<evidence type="ECO:0000256" key="13">
    <source>
        <dbReference type="HAMAP-Rule" id="MF_00113"/>
    </source>
</evidence>
<dbReference type="SUPFAM" id="SSF111337">
    <property type="entry name" value="QueA-like"/>
    <property type="match status" value="1"/>
</dbReference>
<dbReference type="InterPro" id="IPR003699">
    <property type="entry name" value="QueA"/>
</dbReference>
<evidence type="ECO:0000256" key="7">
    <source>
        <dbReference type="ARBA" id="ARBA00022785"/>
    </source>
</evidence>
<keyword evidence="6 13" id="KW-0949">S-adenosyl-L-methionine</keyword>
<dbReference type="KEGG" id="dpr:Despr_2781"/>
<evidence type="ECO:0000313" key="14">
    <source>
        <dbReference type="EMBL" id="ADW18915.1"/>
    </source>
</evidence>
<dbReference type="RefSeq" id="WP_015725440.1">
    <property type="nucleotide sequence ID" value="NC_014972.1"/>
</dbReference>
<evidence type="ECO:0000256" key="8">
    <source>
        <dbReference type="ARBA" id="ARBA00052751"/>
    </source>
</evidence>
<proteinExistence type="inferred from homology"/>
<dbReference type="InterPro" id="IPR036100">
    <property type="entry name" value="QueA_sf"/>
</dbReference>
<dbReference type="GO" id="GO:0005737">
    <property type="term" value="C:cytoplasm"/>
    <property type="evidence" value="ECO:0007669"/>
    <property type="project" value="UniProtKB-SubCell"/>
</dbReference>
<evidence type="ECO:0000256" key="10">
    <source>
        <dbReference type="ARBA" id="ARBA00066503"/>
    </source>
</evidence>
<dbReference type="UniPathway" id="UPA00392"/>
<gene>
    <name evidence="13" type="primary">queA</name>
    <name evidence="14" type="ordered locus">Despr_2781</name>
</gene>
<evidence type="ECO:0000256" key="4">
    <source>
        <dbReference type="ARBA" id="ARBA00022490"/>
    </source>
</evidence>
<comment type="subcellular location">
    <subcellularLocation>
        <location evidence="1 13">Cytoplasm</location>
    </subcellularLocation>
</comment>
<reference evidence="14 15" key="1">
    <citation type="journal article" date="2011" name="Stand. Genomic Sci.">
        <title>Complete genome sequence of Desulfobulbus propionicus type strain (1pr3).</title>
        <authorList>
            <person name="Pagani I."/>
            <person name="Lapidus A."/>
            <person name="Nolan M."/>
            <person name="Lucas S."/>
            <person name="Hammon N."/>
            <person name="Deshpande S."/>
            <person name="Cheng J.F."/>
            <person name="Chertkov O."/>
            <person name="Davenport K."/>
            <person name="Tapia R."/>
            <person name="Han C."/>
            <person name="Goodwin L."/>
            <person name="Pitluck S."/>
            <person name="Liolios K."/>
            <person name="Mavromatis K."/>
            <person name="Ivanova N."/>
            <person name="Mikhailova N."/>
            <person name="Pati A."/>
            <person name="Chen A."/>
            <person name="Palaniappan K."/>
            <person name="Land M."/>
            <person name="Hauser L."/>
            <person name="Chang Y.J."/>
            <person name="Jeffries C.D."/>
            <person name="Detter J.C."/>
            <person name="Brambilla E."/>
            <person name="Kannan K.P."/>
            <person name="Djao O.D."/>
            <person name="Rohde M."/>
            <person name="Pukall R."/>
            <person name="Spring S."/>
            <person name="Goker M."/>
            <person name="Sikorski J."/>
            <person name="Woyke T."/>
            <person name="Bristow J."/>
            <person name="Eisen J.A."/>
            <person name="Markowitz V."/>
            <person name="Hugenholtz P."/>
            <person name="Kyrpides N.C."/>
            <person name="Klenk H.P."/>
        </authorList>
    </citation>
    <scope>NUCLEOTIDE SEQUENCE [LARGE SCALE GENOMIC DNA]</scope>
    <source>
        <strain evidence="15">ATCC 33891 / DSM 2032 / 1pr3</strain>
    </source>
</reference>
<dbReference type="EMBL" id="CP002364">
    <property type="protein sequence ID" value="ADW18915.1"/>
    <property type="molecule type" value="Genomic_DNA"/>
</dbReference>
<dbReference type="EC" id="2.4.99.17" evidence="10 13"/>
<evidence type="ECO:0000256" key="2">
    <source>
        <dbReference type="ARBA" id="ARBA00004691"/>
    </source>
</evidence>
<comment type="similarity">
    <text evidence="9 13">Belongs to the QueA family.</text>
</comment>
<dbReference type="Proteomes" id="UP000006365">
    <property type="component" value="Chromosome"/>
</dbReference>
<keyword evidence="15" id="KW-1185">Reference proteome</keyword>
<dbReference type="GO" id="GO:0051075">
    <property type="term" value="F:S-adenosylmethionine:tRNA ribosyltransferase-isomerase activity"/>
    <property type="evidence" value="ECO:0007669"/>
    <property type="project" value="UniProtKB-EC"/>
</dbReference>
<evidence type="ECO:0000256" key="12">
    <source>
        <dbReference type="ARBA" id="ARBA00076160"/>
    </source>
</evidence>
<dbReference type="InterPro" id="IPR042119">
    <property type="entry name" value="QueA_dom2"/>
</dbReference>
<keyword evidence="7 13" id="KW-0671">Queuosine biosynthesis</keyword>
<evidence type="ECO:0000256" key="5">
    <source>
        <dbReference type="ARBA" id="ARBA00022679"/>
    </source>
</evidence>
<dbReference type="NCBIfam" id="NF001140">
    <property type="entry name" value="PRK00147.1"/>
    <property type="match status" value="1"/>
</dbReference>
<dbReference type="Pfam" id="PF02547">
    <property type="entry name" value="Queuosine_synth"/>
    <property type="match status" value="1"/>
</dbReference>
<evidence type="ECO:0000256" key="3">
    <source>
        <dbReference type="ARBA" id="ARBA00011245"/>
    </source>
</evidence>
<dbReference type="GO" id="GO:0008616">
    <property type="term" value="P:tRNA queuosine(34) biosynthetic process"/>
    <property type="evidence" value="ECO:0007669"/>
    <property type="project" value="UniProtKB-UniRule"/>
</dbReference>
<keyword evidence="4 13" id="KW-0963">Cytoplasm</keyword>
<comment type="subunit">
    <text evidence="3 13">Monomer.</text>
</comment>